<organism evidence="6 7">
    <name type="scientific">Fukomys damarensis</name>
    <name type="common">Damaraland mole rat</name>
    <name type="synonym">Cryptomys damarensis</name>
    <dbReference type="NCBI Taxonomy" id="885580"/>
    <lineage>
        <taxon>Eukaryota</taxon>
        <taxon>Metazoa</taxon>
        <taxon>Chordata</taxon>
        <taxon>Craniata</taxon>
        <taxon>Vertebrata</taxon>
        <taxon>Euteleostomi</taxon>
        <taxon>Mammalia</taxon>
        <taxon>Eutheria</taxon>
        <taxon>Euarchontoglires</taxon>
        <taxon>Glires</taxon>
        <taxon>Rodentia</taxon>
        <taxon>Hystricomorpha</taxon>
        <taxon>Bathyergidae</taxon>
        <taxon>Fukomys</taxon>
    </lineage>
</organism>
<dbReference type="PANTHER" id="PTHR28663:SF1">
    <property type="entry name" value="CILIA- AND FLAGELLA- ASSOCIATED PROTEIN 210"/>
    <property type="match status" value="1"/>
</dbReference>
<dbReference type="SUPFAM" id="SSF53335">
    <property type="entry name" value="S-adenosyl-L-methionine-dependent methyltransferases"/>
    <property type="match status" value="1"/>
</dbReference>
<dbReference type="AlphaFoldDB" id="A0A091CSY7"/>
<evidence type="ECO:0000313" key="6">
    <source>
        <dbReference type="EMBL" id="KFO22484.1"/>
    </source>
</evidence>
<dbReference type="InterPro" id="IPR043597">
    <property type="entry name" value="TPH_dom"/>
</dbReference>
<dbReference type="Pfam" id="PF05175">
    <property type="entry name" value="MTS"/>
    <property type="match status" value="1"/>
</dbReference>
<dbReference type="InterPro" id="IPR029063">
    <property type="entry name" value="SAM-dependent_MTases_sf"/>
</dbReference>
<dbReference type="InterPro" id="IPR002052">
    <property type="entry name" value="DNA_methylase_N6_adenine_CS"/>
</dbReference>
<keyword evidence="1 2" id="KW-0175">Coiled coil</keyword>
<protein>
    <recommendedName>
        <fullName evidence="8">Coiled-coil domain-containing protein 173</fullName>
    </recommendedName>
</protein>
<dbReference type="PROSITE" id="PS00092">
    <property type="entry name" value="N6_MTASE"/>
    <property type="match status" value="1"/>
</dbReference>
<dbReference type="CDD" id="cd02440">
    <property type="entry name" value="AdoMet_MTases"/>
    <property type="match status" value="1"/>
</dbReference>
<dbReference type="EMBL" id="KN124048">
    <property type="protein sequence ID" value="KFO22484.1"/>
    <property type="molecule type" value="Genomic_DNA"/>
</dbReference>
<dbReference type="Pfam" id="PF13868">
    <property type="entry name" value="TPH"/>
    <property type="match status" value="1"/>
</dbReference>
<dbReference type="InterPro" id="IPR007848">
    <property type="entry name" value="Small_mtfrase_dom"/>
</dbReference>
<dbReference type="Proteomes" id="UP000028990">
    <property type="component" value="Unassembled WGS sequence"/>
</dbReference>
<dbReference type="STRING" id="885580.ENSFDAP00000019512"/>
<dbReference type="GO" id="GO:0005879">
    <property type="term" value="C:axonemal microtubule"/>
    <property type="evidence" value="ECO:0007669"/>
    <property type="project" value="TreeGrafter"/>
</dbReference>
<evidence type="ECO:0000259" key="4">
    <source>
        <dbReference type="Pfam" id="PF05175"/>
    </source>
</evidence>
<dbReference type="GO" id="GO:0032259">
    <property type="term" value="P:methylation"/>
    <property type="evidence" value="ECO:0007669"/>
    <property type="project" value="InterPro"/>
</dbReference>
<feature type="domain" description="Trichohyalin-plectin-homology" evidence="5">
    <location>
        <begin position="317"/>
        <end position="649"/>
    </location>
</feature>
<dbReference type="Gene3D" id="3.40.50.150">
    <property type="entry name" value="Vaccinia Virus protein VP39"/>
    <property type="match status" value="1"/>
</dbReference>
<gene>
    <name evidence="6" type="ORF">H920_16180</name>
</gene>
<feature type="coiled-coil region" evidence="2">
    <location>
        <begin position="476"/>
        <end position="539"/>
    </location>
</feature>
<dbReference type="PANTHER" id="PTHR28663">
    <property type="entry name" value="COILED-COIL DOMAIN-CONTAINING PROTEIN 173"/>
    <property type="match status" value="1"/>
</dbReference>
<evidence type="ECO:0000256" key="1">
    <source>
        <dbReference type="ARBA" id="ARBA00023054"/>
    </source>
</evidence>
<sequence>MKLKFKELESRLQQVDGFEKPKLRLEQYPTRPHIAACMLYTIHNTYDDIENKVVADLGCGCGMLSIGTAMLGAGLCVGFDIDEDALEIFNRNVEEFELTNVDMIQYDVCSLSNRMPKSFDTVIMNPPFGTKNNKGIDMAFLKIALEMARTAVYSLHKSSTRESIQVLAHCGQVAEMLVRFGRRSGQARKSKEIRNSEDSDVSYPPLLPCKVDLRQVTIIPHDEWKRIQDSLGGLTREAAALHAERKAKQEMHLRSQEVVKYWTNTYAGMKEQKLKAKKKRDEEIEAERQILDLEEEIHKQGERKKAIEYAKQYQFYQTERVKNFHSALLLSRVMKERDAQVEFCKSKIRPDTQWEEQLKLNTEKAFKEEQEKAEKQRRERMALAKEHLKQIKEHEEEKERRKKHEEKDAEEIKRQNLLYEVEMRKKLKKKKEEIDESRKLFFEHMSDKNIIKAVEQQQQEEEDEKIRIFIKAKKRLAQMRTEKEAETHRLMEERREKINHFLSELMKEKLDNEDLIIAKDIAEAEAEWEKNEKEKCEKKKADLKAIAEHRTIMMKNKEEEERQRKIESKQQLLAVMKADHIFREQEKEKKRKADIERREVQDAHIHQMAKNKFNALQVKEAELEYCRHSETLLAEKEKEFQDYAREVIELESESTSKYIYPLVKAVQEGPGGGHGPAFVDRGGLRPSYQANDFAGVQLPFYNSQKSKYNLQKSKGRLGFTW</sequence>
<feature type="domain" description="Methyltransferase small" evidence="4">
    <location>
        <begin position="50"/>
        <end position="143"/>
    </location>
</feature>
<evidence type="ECO:0000313" key="7">
    <source>
        <dbReference type="Proteomes" id="UP000028990"/>
    </source>
</evidence>
<evidence type="ECO:0008006" key="8">
    <source>
        <dbReference type="Google" id="ProtNLM"/>
    </source>
</evidence>
<keyword evidence="7" id="KW-1185">Reference proteome</keyword>
<reference evidence="6 7" key="1">
    <citation type="submission" date="2013-11" db="EMBL/GenBank/DDBJ databases">
        <title>The Damaraland mole rat (Fukomys damarensis) genome and evolution of African mole rats.</title>
        <authorList>
            <person name="Gladyshev V.N."/>
            <person name="Fang X."/>
        </authorList>
    </citation>
    <scope>NUCLEOTIDE SEQUENCE [LARGE SCALE GENOMIC DNA]</scope>
    <source>
        <tissue evidence="6">Liver</tissue>
    </source>
</reference>
<feature type="region of interest" description="Disordered" evidence="3">
    <location>
        <begin position="388"/>
        <end position="409"/>
    </location>
</feature>
<accession>A0A091CSY7</accession>
<evidence type="ECO:0000256" key="3">
    <source>
        <dbReference type="SAM" id="MobiDB-lite"/>
    </source>
</evidence>
<dbReference type="GO" id="GO:0008757">
    <property type="term" value="F:S-adenosylmethionine-dependent methyltransferase activity"/>
    <property type="evidence" value="ECO:0007669"/>
    <property type="project" value="UniProtKB-ARBA"/>
</dbReference>
<feature type="coiled-coil region" evidence="2">
    <location>
        <begin position="269"/>
        <end position="303"/>
    </location>
</feature>
<evidence type="ECO:0000259" key="5">
    <source>
        <dbReference type="Pfam" id="PF13868"/>
    </source>
</evidence>
<dbReference type="GO" id="GO:0003676">
    <property type="term" value="F:nucleic acid binding"/>
    <property type="evidence" value="ECO:0007669"/>
    <property type="project" value="InterPro"/>
</dbReference>
<dbReference type="InterPro" id="IPR039986">
    <property type="entry name" value="CFAP210"/>
</dbReference>
<name>A0A091CSY7_FUKDA</name>
<proteinExistence type="predicted"/>
<dbReference type="eggNOG" id="ENOG502QPZ3">
    <property type="taxonomic scope" value="Eukaryota"/>
</dbReference>
<evidence type="ECO:0000256" key="2">
    <source>
        <dbReference type="SAM" id="Coils"/>
    </source>
</evidence>